<comment type="caution">
    <text evidence="5">The sequence shown here is derived from an EMBL/GenBank/DDBJ whole genome shotgun (WGS) entry which is preliminary data.</text>
</comment>
<dbReference type="STRING" id="74557.A0A1W0ABS6"/>
<evidence type="ECO:0000256" key="2">
    <source>
        <dbReference type="ARBA" id="ARBA00023242"/>
    </source>
</evidence>
<protein>
    <submittedName>
        <fullName evidence="5">Splicing factor 3A</fullName>
    </submittedName>
</protein>
<dbReference type="InterPro" id="IPR013087">
    <property type="entry name" value="Znf_C2H2_type"/>
</dbReference>
<organism evidence="5 6">
    <name type="scientific">Thraustotheca clavata</name>
    <dbReference type="NCBI Taxonomy" id="74557"/>
    <lineage>
        <taxon>Eukaryota</taxon>
        <taxon>Sar</taxon>
        <taxon>Stramenopiles</taxon>
        <taxon>Oomycota</taxon>
        <taxon>Saprolegniomycetes</taxon>
        <taxon>Saprolegniales</taxon>
        <taxon>Achlyaceae</taxon>
        <taxon>Thraustotheca</taxon>
    </lineage>
</organism>
<dbReference type="PANTHER" id="PTHR12786:SF2">
    <property type="entry name" value="SPLICING FACTOR 3A SUBUNIT 3"/>
    <property type="match status" value="1"/>
</dbReference>
<dbReference type="Proteomes" id="UP000243217">
    <property type="component" value="Unassembled WGS sequence"/>
</dbReference>
<dbReference type="OrthoDB" id="2160351at2759"/>
<dbReference type="Pfam" id="PF12108">
    <property type="entry name" value="SF3a60_bindingd"/>
    <property type="match status" value="1"/>
</dbReference>
<dbReference type="PANTHER" id="PTHR12786">
    <property type="entry name" value="SPLICING FACTOR SF3A-RELATED"/>
    <property type="match status" value="1"/>
</dbReference>
<dbReference type="SMART" id="SM00355">
    <property type="entry name" value="ZnF_C2H2"/>
    <property type="match status" value="2"/>
</dbReference>
<dbReference type="Pfam" id="PF11931">
    <property type="entry name" value="SF3a60_Prp9_C"/>
    <property type="match status" value="1"/>
</dbReference>
<dbReference type="SMART" id="SM00451">
    <property type="entry name" value="ZnF_U1"/>
    <property type="match status" value="1"/>
</dbReference>
<feature type="coiled-coil region" evidence="3">
    <location>
        <begin position="298"/>
        <end position="325"/>
    </location>
</feature>
<name>A0A1W0ABS6_9STRA</name>
<proteinExistence type="predicted"/>
<dbReference type="Pfam" id="PF12874">
    <property type="entry name" value="zf-met"/>
    <property type="match status" value="1"/>
</dbReference>
<dbReference type="Pfam" id="PF16837">
    <property type="entry name" value="SF3A3"/>
    <property type="match status" value="1"/>
</dbReference>
<gene>
    <name evidence="5" type="ORF">THRCLA_00230</name>
</gene>
<keyword evidence="3" id="KW-0175">Coiled coil</keyword>
<dbReference type="GO" id="GO:0008270">
    <property type="term" value="F:zinc ion binding"/>
    <property type="evidence" value="ECO:0007669"/>
    <property type="project" value="InterPro"/>
</dbReference>
<keyword evidence="2" id="KW-0539">Nucleus</keyword>
<dbReference type="InterPro" id="IPR024598">
    <property type="entry name" value="SF3a60/Prp9_C"/>
</dbReference>
<feature type="domain" description="C2H2-type" evidence="4">
    <location>
        <begin position="258"/>
        <end position="280"/>
    </location>
</feature>
<dbReference type="EMBL" id="JNBS01000098">
    <property type="protein sequence ID" value="OQS07777.1"/>
    <property type="molecule type" value="Genomic_DNA"/>
</dbReference>
<reference evidence="5 6" key="1">
    <citation type="journal article" date="2014" name="Genome Biol. Evol.">
        <title>The secreted proteins of Achlya hypogyna and Thraustotheca clavata identify the ancestral oomycete secretome and reveal gene acquisitions by horizontal gene transfer.</title>
        <authorList>
            <person name="Misner I."/>
            <person name="Blouin N."/>
            <person name="Leonard G."/>
            <person name="Richards T.A."/>
            <person name="Lane C.E."/>
        </authorList>
    </citation>
    <scope>NUCLEOTIDE SEQUENCE [LARGE SCALE GENOMIC DNA]</scope>
    <source>
        <strain evidence="5 6">ATCC 34112</strain>
    </source>
</reference>
<dbReference type="GO" id="GO:0003723">
    <property type="term" value="F:RNA binding"/>
    <property type="evidence" value="ECO:0007669"/>
    <property type="project" value="InterPro"/>
</dbReference>
<dbReference type="InterPro" id="IPR021966">
    <property type="entry name" value="SF3a60_bindingd"/>
</dbReference>
<dbReference type="AlphaFoldDB" id="A0A1W0ABS6"/>
<accession>A0A1W0ABS6</accession>
<dbReference type="InterPro" id="IPR031774">
    <property type="entry name" value="SF3A3_dom"/>
</dbReference>
<evidence type="ECO:0000313" key="6">
    <source>
        <dbReference type="Proteomes" id="UP000243217"/>
    </source>
</evidence>
<dbReference type="SUPFAM" id="SSF57667">
    <property type="entry name" value="beta-beta-alpha zinc fingers"/>
    <property type="match status" value="1"/>
</dbReference>
<evidence type="ECO:0000256" key="3">
    <source>
        <dbReference type="SAM" id="Coils"/>
    </source>
</evidence>
<keyword evidence="6" id="KW-1185">Reference proteome</keyword>
<dbReference type="Gene3D" id="3.30.160.60">
    <property type="entry name" value="Classic Zinc Finger"/>
    <property type="match status" value="1"/>
</dbReference>
<feature type="non-terminal residue" evidence="5">
    <location>
        <position position="458"/>
    </location>
</feature>
<dbReference type="PROSITE" id="PS00028">
    <property type="entry name" value="ZINC_FINGER_C2H2_1"/>
    <property type="match status" value="1"/>
</dbReference>
<evidence type="ECO:0000259" key="4">
    <source>
        <dbReference type="PROSITE" id="PS00028"/>
    </source>
</evidence>
<comment type="subcellular location">
    <subcellularLocation>
        <location evidence="1">Nucleus</location>
    </subcellularLocation>
</comment>
<dbReference type="InterPro" id="IPR036236">
    <property type="entry name" value="Znf_C2H2_sf"/>
</dbReference>
<dbReference type="GO" id="GO:0005681">
    <property type="term" value="C:spliceosomal complex"/>
    <property type="evidence" value="ECO:0007669"/>
    <property type="project" value="InterPro"/>
</dbReference>
<dbReference type="InterPro" id="IPR003604">
    <property type="entry name" value="Matrin/U1-like-C_Znf_C2H2"/>
</dbReference>
<dbReference type="InterPro" id="IPR051421">
    <property type="entry name" value="RNA_Proc_DNA_Dmg_Regulator"/>
</dbReference>
<evidence type="ECO:0000256" key="1">
    <source>
        <dbReference type="ARBA" id="ARBA00004123"/>
    </source>
</evidence>
<sequence>MSSAVLELLRAGHEDIESIERVIVSILNEKPRNHKARVLHGHKVSQLLNSAAERSREVLDLYDDKEGALKEEIDTLHGRANFTSFYDQLKSIREFHRKYQNVEVSHEPSCIAAAMEPNIPFSGEERFGKYLDIHEFHPQFLNLPVFASVNKMKTADTTKLQRGRTPEYITAPVDYITYLSRFANVSRIPESAKLSDSRYEAYLRGLLDYLTDFYRRTQPLVDLDDVLNEAQAKFEKDWALNRVKGWSPVGNVSSATFCKACNKQFASEAVYKGHLSGKKHIKAAKLLESKQADNAKDIIDHRKALANLEDQVQTLVELLAEVIQATISFLELKQTRTPEELQAEILEEEEDGLSDVEVDNDNAADDDEQPFYNPLNLPLGWDGKPIPYWLYKLHGLGVEYKCEICGNHSYWGRRDFDRHFQQWRHAHGMRCLGIPNTKHFHDITSMSDALACNSTLFE</sequence>
<evidence type="ECO:0000313" key="5">
    <source>
        <dbReference type="EMBL" id="OQS07777.1"/>
    </source>
</evidence>
<dbReference type="GO" id="GO:0000398">
    <property type="term" value="P:mRNA splicing, via spliceosome"/>
    <property type="evidence" value="ECO:0007669"/>
    <property type="project" value="InterPro"/>
</dbReference>